<protein>
    <recommendedName>
        <fullName evidence="4">Thioredoxin family protein</fullName>
    </recommendedName>
</protein>
<keyword evidence="1" id="KW-0732">Signal</keyword>
<reference evidence="2 3" key="1">
    <citation type="submission" date="2022-03" db="EMBL/GenBank/DDBJ databases">
        <authorList>
            <person name="He Y."/>
        </authorList>
    </citation>
    <scope>NUCLEOTIDE SEQUENCE [LARGE SCALE GENOMIC DNA]</scope>
    <source>
        <strain evidence="2 3">TK19116</strain>
    </source>
</reference>
<feature type="signal peptide" evidence="1">
    <location>
        <begin position="1"/>
        <end position="25"/>
    </location>
</feature>
<evidence type="ECO:0000313" key="2">
    <source>
        <dbReference type="EMBL" id="MCQ0972135.1"/>
    </source>
</evidence>
<organism evidence="2 3">
    <name type="scientific">Paracoccus albicereus</name>
    <dbReference type="NCBI Taxonomy" id="2922394"/>
    <lineage>
        <taxon>Bacteria</taxon>
        <taxon>Pseudomonadati</taxon>
        <taxon>Pseudomonadota</taxon>
        <taxon>Alphaproteobacteria</taxon>
        <taxon>Rhodobacterales</taxon>
        <taxon>Paracoccaceae</taxon>
        <taxon>Paracoccus</taxon>
    </lineage>
</organism>
<proteinExistence type="predicted"/>
<name>A0ABT1MUW5_9RHOB</name>
<dbReference type="EMBL" id="JAKZEU010000008">
    <property type="protein sequence ID" value="MCQ0972135.1"/>
    <property type="molecule type" value="Genomic_DNA"/>
</dbReference>
<dbReference type="RefSeq" id="WP_255331130.1">
    <property type="nucleotide sequence ID" value="NZ_JAKZEU010000008.1"/>
</dbReference>
<gene>
    <name evidence="2" type="ORF">MLD63_17080</name>
</gene>
<keyword evidence="3" id="KW-1185">Reference proteome</keyword>
<dbReference type="Gene3D" id="3.40.30.10">
    <property type="entry name" value="Glutaredoxin"/>
    <property type="match status" value="1"/>
</dbReference>
<dbReference type="SUPFAM" id="SSF52833">
    <property type="entry name" value="Thioredoxin-like"/>
    <property type="match status" value="1"/>
</dbReference>
<evidence type="ECO:0000256" key="1">
    <source>
        <dbReference type="SAM" id="SignalP"/>
    </source>
</evidence>
<comment type="caution">
    <text evidence="2">The sequence shown here is derived from an EMBL/GenBank/DDBJ whole genome shotgun (WGS) entry which is preliminary data.</text>
</comment>
<accession>A0ABT1MUW5</accession>
<dbReference type="InterPro" id="IPR036249">
    <property type="entry name" value="Thioredoxin-like_sf"/>
</dbReference>
<evidence type="ECO:0008006" key="4">
    <source>
        <dbReference type="Google" id="ProtNLM"/>
    </source>
</evidence>
<sequence length="145" mass="15844">MIPLLRNLLLPILLVLSGGTGMAVADQAPTAPEQVIELLMFEQAGCIYCRRWDQDVSEAYPKTAEGRAAPLRRIDIHDPLPDDVTVESPPILTPTFVLARDGTEIARIEGYPGEDFFWPLLDEMLTDAGVSVAESPNAAQRDTSP</sequence>
<feature type="chain" id="PRO_5046270373" description="Thioredoxin family protein" evidence="1">
    <location>
        <begin position="26"/>
        <end position="145"/>
    </location>
</feature>
<dbReference type="Proteomes" id="UP001203945">
    <property type="component" value="Unassembled WGS sequence"/>
</dbReference>
<evidence type="ECO:0000313" key="3">
    <source>
        <dbReference type="Proteomes" id="UP001203945"/>
    </source>
</evidence>